<dbReference type="AlphaFoldDB" id="A0A7X2H157"/>
<keyword evidence="2" id="KW-0812">Transmembrane</keyword>
<dbReference type="GO" id="GO:0071111">
    <property type="term" value="F:cyclic-guanylate-specific phosphodiesterase activity"/>
    <property type="evidence" value="ECO:0007669"/>
    <property type="project" value="InterPro"/>
</dbReference>
<dbReference type="SMART" id="SM00052">
    <property type="entry name" value="EAL"/>
    <property type="match status" value="1"/>
</dbReference>
<gene>
    <name evidence="5" type="ORF">GJB61_00155</name>
</gene>
<dbReference type="SUPFAM" id="SSF55073">
    <property type="entry name" value="Nucleotide cyclase"/>
    <property type="match status" value="1"/>
</dbReference>
<feature type="transmembrane region" description="Helical" evidence="2">
    <location>
        <begin position="77"/>
        <end position="96"/>
    </location>
</feature>
<reference evidence="5 6" key="1">
    <citation type="submission" date="2019-11" db="EMBL/GenBank/DDBJ databases">
        <title>Paenibacillus monticola sp. nov., a novel PGPR strain isolated from mountain sample in China.</title>
        <authorList>
            <person name="Zhao Q."/>
            <person name="Li H.-P."/>
            <person name="Zhang J.-L."/>
        </authorList>
    </citation>
    <scope>NUCLEOTIDE SEQUENCE [LARGE SCALE GENOMIC DNA]</scope>
    <source>
        <strain evidence="5 6">LC-T2</strain>
    </source>
</reference>
<keyword evidence="2" id="KW-1133">Transmembrane helix</keyword>
<evidence type="ECO:0000313" key="5">
    <source>
        <dbReference type="EMBL" id="MRN51420.1"/>
    </source>
</evidence>
<keyword evidence="1" id="KW-0175">Coiled coil</keyword>
<dbReference type="SMART" id="SM00267">
    <property type="entry name" value="GGDEF"/>
    <property type="match status" value="1"/>
</dbReference>
<dbReference type="PANTHER" id="PTHR33121">
    <property type="entry name" value="CYCLIC DI-GMP PHOSPHODIESTERASE PDEF"/>
    <property type="match status" value="1"/>
</dbReference>
<dbReference type="PROSITE" id="PS50887">
    <property type="entry name" value="GGDEF"/>
    <property type="match status" value="1"/>
</dbReference>
<dbReference type="SUPFAM" id="SSF141868">
    <property type="entry name" value="EAL domain-like"/>
    <property type="match status" value="1"/>
</dbReference>
<dbReference type="PROSITE" id="PS50883">
    <property type="entry name" value="EAL"/>
    <property type="match status" value="1"/>
</dbReference>
<dbReference type="Gene3D" id="3.20.20.450">
    <property type="entry name" value="EAL domain"/>
    <property type="match status" value="1"/>
</dbReference>
<dbReference type="Gene3D" id="3.30.70.270">
    <property type="match status" value="1"/>
</dbReference>
<protein>
    <submittedName>
        <fullName evidence="5">EAL domain-containing protein</fullName>
    </submittedName>
</protein>
<dbReference type="NCBIfam" id="TIGR00254">
    <property type="entry name" value="GGDEF"/>
    <property type="match status" value="1"/>
</dbReference>
<keyword evidence="6" id="KW-1185">Reference proteome</keyword>
<dbReference type="InterPro" id="IPR000160">
    <property type="entry name" value="GGDEF_dom"/>
</dbReference>
<feature type="coiled-coil region" evidence="1">
    <location>
        <begin position="120"/>
        <end position="147"/>
    </location>
</feature>
<dbReference type="CDD" id="cd01948">
    <property type="entry name" value="EAL"/>
    <property type="match status" value="1"/>
</dbReference>
<dbReference type="InterPro" id="IPR029787">
    <property type="entry name" value="Nucleotide_cyclase"/>
</dbReference>
<feature type="domain" description="EAL" evidence="3">
    <location>
        <begin position="332"/>
        <end position="586"/>
    </location>
</feature>
<name>A0A7X2H157_9BACL</name>
<proteinExistence type="predicted"/>
<keyword evidence="2" id="KW-0472">Membrane</keyword>
<evidence type="ECO:0000259" key="3">
    <source>
        <dbReference type="PROSITE" id="PS50883"/>
    </source>
</evidence>
<dbReference type="Proteomes" id="UP000463051">
    <property type="component" value="Unassembled WGS sequence"/>
</dbReference>
<dbReference type="PANTHER" id="PTHR33121:SF70">
    <property type="entry name" value="SIGNALING PROTEIN YKOW"/>
    <property type="match status" value="1"/>
</dbReference>
<evidence type="ECO:0000259" key="4">
    <source>
        <dbReference type="PROSITE" id="PS50887"/>
    </source>
</evidence>
<feature type="domain" description="GGDEF" evidence="4">
    <location>
        <begin position="190"/>
        <end position="323"/>
    </location>
</feature>
<dbReference type="RefSeq" id="WP_154115975.1">
    <property type="nucleotide sequence ID" value="NZ_WJXB01000001.1"/>
</dbReference>
<dbReference type="InterPro" id="IPR001633">
    <property type="entry name" value="EAL_dom"/>
</dbReference>
<organism evidence="5 6">
    <name type="scientific">Paenibacillus monticola</name>
    <dbReference type="NCBI Taxonomy" id="2666075"/>
    <lineage>
        <taxon>Bacteria</taxon>
        <taxon>Bacillati</taxon>
        <taxon>Bacillota</taxon>
        <taxon>Bacilli</taxon>
        <taxon>Bacillales</taxon>
        <taxon>Paenibacillaceae</taxon>
        <taxon>Paenibacillus</taxon>
    </lineage>
</organism>
<evidence type="ECO:0000256" key="1">
    <source>
        <dbReference type="SAM" id="Coils"/>
    </source>
</evidence>
<sequence length="592" mass="67666">MQRTEKKKDSETSILLARSLNEENYQELKNKNSFNPLWGSSRIAGIYFIVGCLWILLTDRAVSAFSINKEWVTRINMIKGWFFVLITALLVFSLILRTLKRIKKVEDKLELSYREMLLAHETLESVYEEVTATEEELRQQYDMLIENQRKLTASEERMHHLAYHDLLTGLPNKLALYENAANDVLTDSGTNAAIMFVDIDNFKYINDTMGHAFGDRLIVQTSERLLSIVGTEGAIYRFGGDELIILLHPLQDRAHTDRVAGRILTGFKKGFEMDNTLLHISISIGISIYPEHGSDIMELVKRADIAMYKAKEAGKDKYVVFDQYLNDIFTERMYIEKQLYLALEQDEFELFYQPQVDLALNKVTGLEALLRWNSPELGYVSPLKFIKVAEDSHLIIPLGAWVLSKACTFLQHLHEQGFEHLTISVNISMLQLLQNDFNELVLNTLESSGLQPHYLELEITESIFVESYGHVSSKLNELRTHNIKIALDDFGTGYSSLSYLTHLPISTLKIDKSFIDSIPAGTNKATLVEQIIMIGKRMNMTVIAEGVERKDQLDFLQEQGCDKIQGYFFSKPKAGKDIEQLLADWEMTGITT</sequence>
<dbReference type="InterPro" id="IPR043128">
    <property type="entry name" value="Rev_trsase/Diguanyl_cyclase"/>
</dbReference>
<dbReference type="Pfam" id="PF00563">
    <property type="entry name" value="EAL"/>
    <property type="match status" value="1"/>
</dbReference>
<accession>A0A7X2H157</accession>
<dbReference type="CDD" id="cd01949">
    <property type="entry name" value="GGDEF"/>
    <property type="match status" value="1"/>
</dbReference>
<comment type="caution">
    <text evidence="5">The sequence shown here is derived from an EMBL/GenBank/DDBJ whole genome shotgun (WGS) entry which is preliminary data.</text>
</comment>
<dbReference type="InterPro" id="IPR050706">
    <property type="entry name" value="Cyclic-di-GMP_PDE-like"/>
</dbReference>
<dbReference type="InterPro" id="IPR035919">
    <property type="entry name" value="EAL_sf"/>
</dbReference>
<dbReference type="EMBL" id="WJXB01000001">
    <property type="protein sequence ID" value="MRN51420.1"/>
    <property type="molecule type" value="Genomic_DNA"/>
</dbReference>
<feature type="transmembrane region" description="Helical" evidence="2">
    <location>
        <begin position="37"/>
        <end position="57"/>
    </location>
</feature>
<dbReference type="Pfam" id="PF00990">
    <property type="entry name" value="GGDEF"/>
    <property type="match status" value="1"/>
</dbReference>
<evidence type="ECO:0000256" key="2">
    <source>
        <dbReference type="SAM" id="Phobius"/>
    </source>
</evidence>
<evidence type="ECO:0000313" key="6">
    <source>
        <dbReference type="Proteomes" id="UP000463051"/>
    </source>
</evidence>